<gene>
    <name evidence="1" type="ORF">CRG98_025615</name>
</gene>
<reference evidence="1 2" key="1">
    <citation type="submission" date="2017-11" db="EMBL/GenBank/DDBJ databases">
        <title>De-novo sequencing of pomegranate (Punica granatum L.) genome.</title>
        <authorList>
            <person name="Akparov Z."/>
            <person name="Amiraslanov A."/>
            <person name="Hajiyeva S."/>
            <person name="Abbasov M."/>
            <person name="Kaur K."/>
            <person name="Hamwieh A."/>
            <person name="Solovyev V."/>
            <person name="Salamov A."/>
            <person name="Braich B."/>
            <person name="Kosarev P."/>
            <person name="Mahmoud A."/>
            <person name="Hajiyev E."/>
            <person name="Babayeva S."/>
            <person name="Izzatullayeva V."/>
            <person name="Mammadov A."/>
            <person name="Mammadov A."/>
            <person name="Sharifova S."/>
            <person name="Ojaghi J."/>
            <person name="Eynullazada K."/>
            <person name="Bayramov B."/>
            <person name="Abdulazimova A."/>
            <person name="Shahmuradov I."/>
        </authorList>
    </citation>
    <scope>NUCLEOTIDE SEQUENCE [LARGE SCALE GENOMIC DNA]</scope>
    <source>
        <strain evidence="2">cv. AG2017</strain>
        <tissue evidence="1">Leaf</tissue>
    </source>
</reference>
<protein>
    <submittedName>
        <fullName evidence="1">Uncharacterized protein</fullName>
    </submittedName>
</protein>
<accession>A0A2I0JCN9</accession>
<name>A0A2I0JCN9_PUNGR</name>
<organism evidence="1 2">
    <name type="scientific">Punica granatum</name>
    <name type="common">Pomegranate</name>
    <dbReference type="NCBI Taxonomy" id="22663"/>
    <lineage>
        <taxon>Eukaryota</taxon>
        <taxon>Viridiplantae</taxon>
        <taxon>Streptophyta</taxon>
        <taxon>Embryophyta</taxon>
        <taxon>Tracheophyta</taxon>
        <taxon>Spermatophyta</taxon>
        <taxon>Magnoliopsida</taxon>
        <taxon>eudicotyledons</taxon>
        <taxon>Gunneridae</taxon>
        <taxon>Pentapetalae</taxon>
        <taxon>rosids</taxon>
        <taxon>malvids</taxon>
        <taxon>Myrtales</taxon>
        <taxon>Lythraceae</taxon>
        <taxon>Punica</taxon>
    </lineage>
</organism>
<dbReference type="Proteomes" id="UP000233551">
    <property type="component" value="Unassembled WGS sequence"/>
</dbReference>
<keyword evidence="2" id="KW-1185">Reference proteome</keyword>
<dbReference type="AlphaFoldDB" id="A0A2I0JCN9"/>
<dbReference type="EMBL" id="PGOL01001817">
    <property type="protein sequence ID" value="PKI54004.1"/>
    <property type="molecule type" value="Genomic_DNA"/>
</dbReference>
<sequence>MSEISIILSTPVALFQESIQTSDIYGNTRERVIIAAKERDPGMDLQTCDDGSETGGIDSMGDSSAFERAQNPDGPFHQNIHISRGYDPTESSTITRGASSFVSSVLRPLLLLSSLFSGDRDKESLVWLIRWGHHRQPDVWAGPTERTIGSTSPRDSLWATHSGSTHDSVVHVMSGS</sequence>
<comment type="caution">
    <text evidence="1">The sequence shown here is derived from an EMBL/GenBank/DDBJ whole genome shotgun (WGS) entry which is preliminary data.</text>
</comment>
<evidence type="ECO:0000313" key="2">
    <source>
        <dbReference type="Proteomes" id="UP000233551"/>
    </source>
</evidence>
<proteinExistence type="predicted"/>
<evidence type="ECO:0000313" key="1">
    <source>
        <dbReference type="EMBL" id="PKI54004.1"/>
    </source>
</evidence>